<keyword evidence="1" id="KW-1133">Transmembrane helix</keyword>
<evidence type="ECO:0000256" key="1">
    <source>
        <dbReference type="SAM" id="Phobius"/>
    </source>
</evidence>
<proteinExistence type="predicted"/>
<keyword evidence="1" id="KW-0812">Transmembrane</keyword>
<sequence length="179" mass="18421">MSDSKKSFIEAEQEKGEGMKLKEPIKQRVGLYVTVCLFLCGVLLLVATLVGVLALDVGWVLVVAGGCVGVEVVVAGGVVTCIGRGLPNTALAQGYLVLGLLSAVSLTLQLILLGLLASLPHYPPASHARGDIEAWVQFVGGAQGAMAVMVGGMVGGAIVVTSCCCKTPKDNVVGVYHCR</sequence>
<feature type="transmembrane region" description="Helical" evidence="1">
    <location>
        <begin position="138"/>
        <end position="160"/>
    </location>
</feature>
<protein>
    <recommendedName>
        <fullName evidence="4">Transmembrane protein</fullName>
    </recommendedName>
</protein>
<name>A0AAW0UHC2_SCYPA</name>
<evidence type="ECO:0008006" key="4">
    <source>
        <dbReference type="Google" id="ProtNLM"/>
    </source>
</evidence>
<feature type="transmembrane region" description="Helical" evidence="1">
    <location>
        <begin position="95"/>
        <end position="118"/>
    </location>
</feature>
<dbReference type="EMBL" id="JARAKH010000011">
    <property type="protein sequence ID" value="KAK8399460.1"/>
    <property type="molecule type" value="Genomic_DNA"/>
</dbReference>
<keyword evidence="3" id="KW-1185">Reference proteome</keyword>
<dbReference type="Proteomes" id="UP001487740">
    <property type="component" value="Unassembled WGS sequence"/>
</dbReference>
<comment type="caution">
    <text evidence="2">The sequence shown here is derived from an EMBL/GenBank/DDBJ whole genome shotgun (WGS) entry which is preliminary data.</text>
</comment>
<feature type="transmembrane region" description="Helical" evidence="1">
    <location>
        <begin position="59"/>
        <end position="83"/>
    </location>
</feature>
<evidence type="ECO:0000313" key="3">
    <source>
        <dbReference type="Proteomes" id="UP001487740"/>
    </source>
</evidence>
<evidence type="ECO:0000313" key="2">
    <source>
        <dbReference type="EMBL" id="KAK8399460.1"/>
    </source>
</evidence>
<keyword evidence="1" id="KW-0472">Membrane</keyword>
<feature type="transmembrane region" description="Helical" evidence="1">
    <location>
        <begin position="29"/>
        <end position="53"/>
    </location>
</feature>
<reference evidence="2 3" key="1">
    <citation type="submission" date="2023-03" db="EMBL/GenBank/DDBJ databases">
        <title>High-quality genome of Scylla paramamosain provides insights in environmental adaptation.</title>
        <authorList>
            <person name="Zhang L."/>
        </authorList>
    </citation>
    <scope>NUCLEOTIDE SEQUENCE [LARGE SCALE GENOMIC DNA]</scope>
    <source>
        <strain evidence="2">LZ_2023a</strain>
        <tissue evidence="2">Muscle</tissue>
    </source>
</reference>
<dbReference type="AlphaFoldDB" id="A0AAW0UHC2"/>
<accession>A0AAW0UHC2</accession>
<organism evidence="2 3">
    <name type="scientific">Scylla paramamosain</name>
    <name type="common">Mud crab</name>
    <dbReference type="NCBI Taxonomy" id="85552"/>
    <lineage>
        <taxon>Eukaryota</taxon>
        <taxon>Metazoa</taxon>
        <taxon>Ecdysozoa</taxon>
        <taxon>Arthropoda</taxon>
        <taxon>Crustacea</taxon>
        <taxon>Multicrustacea</taxon>
        <taxon>Malacostraca</taxon>
        <taxon>Eumalacostraca</taxon>
        <taxon>Eucarida</taxon>
        <taxon>Decapoda</taxon>
        <taxon>Pleocyemata</taxon>
        <taxon>Brachyura</taxon>
        <taxon>Eubrachyura</taxon>
        <taxon>Portunoidea</taxon>
        <taxon>Portunidae</taxon>
        <taxon>Portuninae</taxon>
        <taxon>Scylla</taxon>
    </lineage>
</organism>
<gene>
    <name evidence="2" type="ORF">O3P69_003507</name>
</gene>